<evidence type="ECO:0000256" key="4">
    <source>
        <dbReference type="ARBA" id="ARBA00022475"/>
    </source>
</evidence>
<evidence type="ECO:0000256" key="8">
    <source>
        <dbReference type="ARBA" id="ARBA00022989"/>
    </source>
</evidence>
<accession>A0A5D4XTN1</accession>
<name>A0A5D4XTN1_9GAMM</name>
<comment type="subcellular location">
    <subcellularLocation>
        <location evidence="1">Cell inner membrane</location>
        <topology evidence="1">Single-pass membrane protein</topology>
        <orientation evidence="1">Periplasmic side</orientation>
    </subcellularLocation>
</comment>
<keyword evidence="5" id="KW-0997">Cell inner membrane</keyword>
<evidence type="ECO:0000256" key="9">
    <source>
        <dbReference type="ARBA" id="ARBA00023136"/>
    </source>
</evidence>
<proteinExistence type="inferred from homology"/>
<dbReference type="Pfam" id="PF03544">
    <property type="entry name" value="TonB_C"/>
    <property type="match status" value="1"/>
</dbReference>
<keyword evidence="3" id="KW-0813">Transport</keyword>
<dbReference type="SUPFAM" id="SSF74653">
    <property type="entry name" value="TolA/TonB C-terminal domain"/>
    <property type="match status" value="1"/>
</dbReference>
<evidence type="ECO:0000256" key="5">
    <source>
        <dbReference type="ARBA" id="ARBA00022519"/>
    </source>
</evidence>
<dbReference type="EMBL" id="VTFT01000001">
    <property type="protein sequence ID" value="TYT27355.1"/>
    <property type="molecule type" value="Genomic_DNA"/>
</dbReference>
<dbReference type="RefSeq" id="WP_149103906.1">
    <property type="nucleotide sequence ID" value="NZ_VTFT01000001.1"/>
</dbReference>
<dbReference type="PANTHER" id="PTHR33446">
    <property type="entry name" value="PROTEIN TONB-RELATED"/>
    <property type="match status" value="1"/>
</dbReference>
<dbReference type="GO" id="GO:0015031">
    <property type="term" value="P:protein transport"/>
    <property type="evidence" value="ECO:0007669"/>
    <property type="project" value="UniProtKB-KW"/>
</dbReference>
<evidence type="ECO:0000256" key="1">
    <source>
        <dbReference type="ARBA" id="ARBA00004383"/>
    </source>
</evidence>
<evidence type="ECO:0000256" key="3">
    <source>
        <dbReference type="ARBA" id="ARBA00022448"/>
    </source>
</evidence>
<dbReference type="OrthoDB" id="9792439at2"/>
<dbReference type="NCBIfam" id="TIGR01352">
    <property type="entry name" value="tonB_Cterm"/>
    <property type="match status" value="1"/>
</dbReference>
<keyword evidence="13" id="KW-1185">Reference proteome</keyword>
<keyword evidence="4" id="KW-1003">Cell membrane</keyword>
<feature type="domain" description="TonB C-terminal" evidence="11">
    <location>
        <begin position="135"/>
        <end position="228"/>
    </location>
</feature>
<keyword evidence="8 10" id="KW-1133">Transmembrane helix</keyword>
<keyword evidence="9 10" id="KW-0472">Membrane</keyword>
<dbReference type="InterPro" id="IPR051045">
    <property type="entry name" value="TonB-dependent_transducer"/>
</dbReference>
<dbReference type="Proteomes" id="UP000324973">
    <property type="component" value="Unassembled WGS sequence"/>
</dbReference>
<evidence type="ECO:0000313" key="13">
    <source>
        <dbReference type="Proteomes" id="UP000324973"/>
    </source>
</evidence>
<evidence type="ECO:0000256" key="2">
    <source>
        <dbReference type="ARBA" id="ARBA00006555"/>
    </source>
</evidence>
<dbReference type="InterPro" id="IPR006260">
    <property type="entry name" value="TonB/TolA_C"/>
</dbReference>
<protein>
    <submittedName>
        <fullName evidence="12">Energy transducer TonB</fullName>
    </submittedName>
</protein>
<dbReference type="PANTHER" id="PTHR33446:SF2">
    <property type="entry name" value="PROTEIN TONB"/>
    <property type="match status" value="1"/>
</dbReference>
<organism evidence="12 13">
    <name type="scientific">Luteimonas viscosa</name>
    <dbReference type="NCBI Taxonomy" id="1132694"/>
    <lineage>
        <taxon>Bacteria</taxon>
        <taxon>Pseudomonadati</taxon>
        <taxon>Pseudomonadota</taxon>
        <taxon>Gammaproteobacteria</taxon>
        <taxon>Lysobacterales</taxon>
        <taxon>Lysobacteraceae</taxon>
        <taxon>Luteimonas</taxon>
    </lineage>
</organism>
<dbReference type="InterPro" id="IPR037682">
    <property type="entry name" value="TonB_C"/>
</dbReference>
<dbReference type="PROSITE" id="PS52015">
    <property type="entry name" value="TONB_CTD"/>
    <property type="match status" value="1"/>
</dbReference>
<dbReference type="GO" id="GO:0031992">
    <property type="term" value="F:energy transducer activity"/>
    <property type="evidence" value="ECO:0007669"/>
    <property type="project" value="TreeGrafter"/>
</dbReference>
<feature type="transmembrane region" description="Helical" evidence="10">
    <location>
        <begin position="20"/>
        <end position="41"/>
    </location>
</feature>
<keyword evidence="6 10" id="KW-0812">Transmembrane</keyword>
<sequence>MVLQQTHSVPRKAQPSRLDFNRILGLSSTLALNVLALSFLLMPMTMPSIPAVVDPPPGLIVVDIVPIRPVTPPPPVVKIVEPTPRPQPAIRETVEPAPTIDVPVLVDQGIVVPETVVDAAPANDAPPTIEPSGPVLGMQLQYESAPSPTYPRAAIQRNLEGTVLLRVLVGTDGSPLEVGIERSSGHGVLDREAVRHVQRNWRFRPATRDGQAVQAVGLVPIEFKLGRG</sequence>
<comment type="similarity">
    <text evidence="2">Belongs to the TonB family.</text>
</comment>
<dbReference type="Gene3D" id="3.30.1150.10">
    <property type="match status" value="1"/>
</dbReference>
<evidence type="ECO:0000313" key="12">
    <source>
        <dbReference type="EMBL" id="TYT27355.1"/>
    </source>
</evidence>
<keyword evidence="7" id="KW-0653">Protein transport</keyword>
<reference evidence="12 13" key="1">
    <citation type="submission" date="2019-08" db="EMBL/GenBank/DDBJ databases">
        <title>Luteimonas viscosus sp. nov., isolated from soil of a sunflower field.</title>
        <authorList>
            <person name="Jianli Z."/>
            <person name="Ying Z."/>
        </authorList>
    </citation>
    <scope>NUCLEOTIDE SEQUENCE [LARGE SCALE GENOMIC DNA]</scope>
    <source>
        <strain evidence="12 13">XBU10</strain>
    </source>
</reference>
<dbReference type="GO" id="GO:0055085">
    <property type="term" value="P:transmembrane transport"/>
    <property type="evidence" value="ECO:0007669"/>
    <property type="project" value="InterPro"/>
</dbReference>
<evidence type="ECO:0000259" key="11">
    <source>
        <dbReference type="PROSITE" id="PS52015"/>
    </source>
</evidence>
<dbReference type="GO" id="GO:0098797">
    <property type="term" value="C:plasma membrane protein complex"/>
    <property type="evidence" value="ECO:0007669"/>
    <property type="project" value="TreeGrafter"/>
</dbReference>
<comment type="caution">
    <text evidence="12">The sequence shown here is derived from an EMBL/GenBank/DDBJ whole genome shotgun (WGS) entry which is preliminary data.</text>
</comment>
<gene>
    <name evidence="12" type="ORF">FZO89_14420</name>
</gene>
<evidence type="ECO:0000256" key="7">
    <source>
        <dbReference type="ARBA" id="ARBA00022927"/>
    </source>
</evidence>
<evidence type="ECO:0000256" key="10">
    <source>
        <dbReference type="SAM" id="Phobius"/>
    </source>
</evidence>
<evidence type="ECO:0000256" key="6">
    <source>
        <dbReference type="ARBA" id="ARBA00022692"/>
    </source>
</evidence>
<dbReference type="AlphaFoldDB" id="A0A5D4XTN1"/>